<gene>
    <name evidence="2" type="ORF">GON04_15965</name>
</gene>
<dbReference type="SUPFAM" id="SSF48208">
    <property type="entry name" value="Six-hairpin glycosidases"/>
    <property type="match status" value="1"/>
</dbReference>
<dbReference type="SUPFAM" id="SSF49785">
    <property type="entry name" value="Galactose-binding domain-like"/>
    <property type="match status" value="2"/>
</dbReference>
<sequence length="1033" mass="111349">MTPAGELLDDFRDVSGWSAVTSGQAQLAIAPATAPAERPALQLDYDFKGGGGFVVARKRLPRVMPAAWALSMSVRGAAPGNKLEIKFADPSGRNVWWWHRDAFDFPADWQLLRIRSSEVTFAWGPAGGGTLRELGTLEIAIAAGPGGRGTVSLGDLRFEDLSPTSAPRIAASSAAVGCEPAHVFDASAASWRSADAASPAWLALDFGREQEYGGLVIDWAEAGAARAFDVQGSGDGTTWTPMASAMQAEGERSYVYLPGGGCSRHLRLLLREPPAGGGPHAIRRLDVRPFDFSRSVADFFHAVAACEPRGHHPRWLHREQSYWTPAGIAGGTTAAILNEEGLLEPDRASFSLEPFLHTDGELITWADAEVTVSLAHGVLPIPSSTWRRRDLTLTITAFAAIEAGRPQVRASYRVANAGPEPRTVRLFVALRPFQVSPPWQAYRGVGGMAPIRSLAWRDGAVLVNDATSVVPRTTPDGFGAAAFEQGGVLPHLVRGEMPPRSAVVDASGHASGALCWDLQIAAGAASEVELAIPFTERPALGPVSSTPAGEAQLASLADVERHWADKLGGLAIRIGGEEPACAQALRTATGHILANRDGPAIQPGPRRYTRSWIRDGATMSAALLRMGCGDEVRDFLAWYATHQAADGNVPCVVDRNGPDWLPEHDSHGQLVFTLAEYFRFTGDRSFTAALWPAAQRAIGYLEALLATRRTPEFRTPDRRACFGILPESASHEGYLAQPVHAYWDDFWALRGIGDGVELAQALGEAAQATRLRVLRDELGACLYRSIAATIAARGLDYIPGSVEWADFDPTATATAIATTDAADRLPPAALAWTFDEYLRGLRRRRHGEIDWNNYSAYEIRILGALVRLGSCAEAHELLEFFLADRRPTGWNQWPEISWRDPRSPGHLGDVPHAWIGAEYVLAVLAMFAHERPSDAALVIAAGVSDAWLDAGVVVEGLPTWWGRLSYTMRREGSRGVRIDLAPGITMPPGGVVVRVPTSARPLVRVEVDGEPLQAFEPDGVTLTRWPGSVVLGF</sequence>
<dbReference type="EMBL" id="WSEL01000009">
    <property type="protein sequence ID" value="MVQ30956.1"/>
    <property type="molecule type" value="Genomic_DNA"/>
</dbReference>
<comment type="caution">
    <text evidence="2">The sequence shown here is derived from an EMBL/GenBank/DDBJ whole genome shotgun (WGS) entry which is preliminary data.</text>
</comment>
<accession>A0A6N8IYC5</accession>
<organism evidence="2 3">
    <name type="scientific">Ramlibacter pinisoli</name>
    <dbReference type="NCBI Taxonomy" id="2682844"/>
    <lineage>
        <taxon>Bacteria</taxon>
        <taxon>Pseudomonadati</taxon>
        <taxon>Pseudomonadota</taxon>
        <taxon>Betaproteobacteria</taxon>
        <taxon>Burkholderiales</taxon>
        <taxon>Comamonadaceae</taxon>
        <taxon>Ramlibacter</taxon>
    </lineage>
</organism>
<keyword evidence="3" id="KW-1185">Reference proteome</keyword>
<dbReference type="Proteomes" id="UP000469385">
    <property type="component" value="Unassembled WGS sequence"/>
</dbReference>
<dbReference type="InterPro" id="IPR008979">
    <property type="entry name" value="Galactose-bd-like_sf"/>
</dbReference>
<evidence type="ECO:0000259" key="1">
    <source>
        <dbReference type="PROSITE" id="PS50022"/>
    </source>
</evidence>
<dbReference type="RefSeq" id="WP_157399057.1">
    <property type="nucleotide sequence ID" value="NZ_WSEL01000009.1"/>
</dbReference>
<reference evidence="2 3" key="1">
    <citation type="submission" date="2019-12" db="EMBL/GenBank/DDBJ databases">
        <authorList>
            <person name="Huq M.A."/>
        </authorList>
    </citation>
    <scope>NUCLEOTIDE SEQUENCE [LARGE SCALE GENOMIC DNA]</scope>
    <source>
        <strain evidence="2 3">MAH-25</strain>
    </source>
</reference>
<dbReference type="GO" id="GO:0005975">
    <property type="term" value="P:carbohydrate metabolic process"/>
    <property type="evidence" value="ECO:0007669"/>
    <property type="project" value="InterPro"/>
</dbReference>
<evidence type="ECO:0000313" key="2">
    <source>
        <dbReference type="EMBL" id="MVQ30956.1"/>
    </source>
</evidence>
<protein>
    <recommendedName>
        <fullName evidence="1">F5/8 type C domain-containing protein</fullName>
    </recommendedName>
</protein>
<dbReference type="PROSITE" id="PS50022">
    <property type="entry name" value="FA58C_3"/>
    <property type="match status" value="1"/>
</dbReference>
<dbReference type="AlphaFoldDB" id="A0A6N8IYC5"/>
<dbReference type="Gene3D" id="1.50.10.10">
    <property type="match status" value="1"/>
</dbReference>
<name>A0A6N8IYC5_9BURK</name>
<dbReference type="Gene3D" id="2.60.120.260">
    <property type="entry name" value="Galactose-binding domain-like"/>
    <property type="match status" value="1"/>
</dbReference>
<evidence type="ECO:0000313" key="3">
    <source>
        <dbReference type="Proteomes" id="UP000469385"/>
    </source>
</evidence>
<dbReference type="InterPro" id="IPR000421">
    <property type="entry name" value="FA58C"/>
</dbReference>
<dbReference type="InterPro" id="IPR008928">
    <property type="entry name" value="6-hairpin_glycosidase_sf"/>
</dbReference>
<feature type="domain" description="F5/8 type C" evidence="1">
    <location>
        <begin position="151"/>
        <end position="245"/>
    </location>
</feature>
<proteinExistence type="predicted"/>
<dbReference type="InterPro" id="IPR012341">
    <property type="entry name" value="6hp_glycosidase-like_sf"/>
</dbReference>
<dbReference type="Pfam" id="PF00754">
    <property type="entry name" value="F5_F8_type_C"/>
    <property type="match status" value="1"/>
</dbReference>